<dbReference type="PRINTS" id="PR00468">
    <property type="entry name" value="PLTLPOXGNASE"/>
</dbReference>
<protein>
    <recommendedName>
        <fullName evidence="11">Lipoxygenase domain-containing protein</fullName>
    </recommendedName>
</protein>
<dbReference type="AlphaFoldDB" id="A0AA38WCQ6"/>
<evidence type="ECO:0000313" key="12">
    <source>
        <dbReference type="EMBL" id="KAJ9555707.1"/>
    </source>
</evidence>
<comment type="caution">
    <text evidence="12">The sequence shown here is derived from an EMBL/GenBank/DDBJ whole genome shotgun (WGS) entry which is preliminary data.</text>
</comment>
<evidence type="ECO:0000256" key="3">
    <source>
        <dbReference type="ARBA" id="ARBA00022723"/>
    </source>
</evidence>
<accession>A0AA38WCQ6</accession>
<keyword evidence="7" id="KW-0560">Oxidoreductase</keyword>
<dbReference type="Gene3D" id="2.60.60.20">
    <property type="entry name" value="PLAT/LH2 domain"/>
    <property type="match status" value="1"/>
</dbReference>
<dbReference type="EMBL" id="JARYMX010000003">
    <property type="protein sequence ID" value="KAJ9555707.1"/>
    <property type="molecule type" value="Genomic_DNA"/>
</dbReference>
<dbReference type="InterPro" id="IPR001024">
    <property type="entry name" value="PLAT/LH2_dom"/>
</dbReference>
<dbReference type="InterPro" id="IPR036392">
    <property type="entry name" value="PLAT/LH2_dom_sf"/>
</dbReference>
<gene>
    <name evidence="12" type="ORF">OSB04_010321</name>
</gene>
<dbReference type="Proteomes" id="UP001172457">
    <property type="component" value="Chromosome 3"/>
</dbReference>
<dbReference type="GO" id="GO:0006633">
    <property type="term" value="P:fatty acid biosynthetic process"/>
    <property type="evidence" value="ECO:0007669"/>
    <property type="project" value="UniProtKB-KW"/>
</dbReference>
<dbReference type="SUPFAM" id="SSF48484">
    <property type="entry name" value="Lipoxigenase"/>
    <property type="match status" value="1"/>
</dbReference>
<dbReference type="SUPFAM" id="SSF49723">
    <property type="entry name" value="Lipase/lipooxygenase domain (PLAT/LH2 domain)"/>
    <property type="match status" value="1"/>
</dbReference>
<feature type="domain" description="Lipoxygenase" evidence="11">
    <location>
        <begin position="134"/>
        <end position="212"/>
    </location>
</feature>
<dbReference type="InterPro" id="IPR013819">
    <property type="entry name" value="LipOase_C"/>
</dbReference>
<dbReference type="InterPro" id="IPR001246">
    <property type="entry name" value="LipOase_plant"/>
</dbReference>
<feature type="region of interest" description="Disordered" evidence="10">
    <location>
        <begin position="184"/>
        <end position="212"/>
    </location>
</feature>
<dbReference type="GO" id="GO:0016702">
    <property type="term" value="F:oxidoreductase activity, acting on single donors with incorporation of molecular oxygen, incorporation of two atoms of oxygen"/>
    <property type="evidence" value="ECO:0007669"/>
    <property type="project" value="InterPro"/>
</dbReference>
<proteinExistence type="inferred from homology"/>
<evidence type="ECO:0000256" key="6">
    <source>
        <dbReference type="ARBA" id="ARBA00022964"/>
    </source>
</evidence>
<dbReference type="Pfam" id="PF01477">
    <property type="entry name" value="PLAT"/>
    <property type="match status" value="1"/>
</dbReference>
<dbReference type="SMART" id="SM00308">
    <property type="entry name" value="LH2"/>
    <property type="match status" value="1"/>
</dbReference>
<evidence type="ECO:0000256" key="5">
    <source>
        <dbReference type="ARBA" id="ARBA00022832"/>
    </source>
</evidence>
<dbReference type="InterPro" id="IPR000907">
    <property type="entry name" value="LipOase"/>
</dbReference>
<evidence type="ECO:0000256" key="7">
    <source>
        <dbReference type="ARBA" id="ARBA00023002"/>
    </source>
</evidence>
<evidence type="ECO:0000256" key="8">
    <source>
        <dbReference type="ARBA" id="ARBA00023098"/>
    </source>
</evidence>
<sequence>MVRAELTTLKKDDSQHNRARLKKSFDGLVTEEQTFILELVSVDLNSLDKSTSVKVQKTAEYIKSNYERTMFIYECNFEVPESFGEIEAALVKNEHNKEIYIKNIVLDDGNVTFTCESWIDKMHGERIFFTNKQSYLPSETPAWLKYLRGKDLESLRGNDETERKPFERIYGYDLYNDLGDGRPVLGGQEHPYPRRCRTGRTKTPGETSKGTH</sequence>
<organism evidence="12 13">
    <name type="scientific">Centaurea solstitialis</name>
    <name type="common">yellow star-thistle</name>
    <dbReference type="NCBI Taxonomy" id="347529"/>
    <lineage>
        <taxon>Eukaryota</taxon>
        <taxon>Viridiplantae</taxon>
        <taxon>Streptophyta</taxon>
        <taxon>Embryophyta</taxon>
        <taxon>Tracheophyta</taxon>
        <taxon>Spermatophyta</taxon>
        <taxon>Magnoliopsida</taxon>
        <taxon>eudicotyledons</taxon>
        <taxon>Gunneridae</taxon>
        <taxon>Pentapetalae</taxon>
        <taxon>asterids</taxon>
        <taxon>campanulids</taxon>
        <taxon>Asterales</taxon>
        <taxon>Asteraceae</taxon>
        <taxon>Carduoideae</taxon>
        <taxon>Cardueae</taxon>
        <taxon>Centaureinae</taxon>
        <taxon>Centaurea</taxon>
    </lineage>
</organism>
<evidence type="ECO:0000256" key="1">
    <source>
        <dbReference type="ARBA" id="ARBA00009419"/>
    </source>
</evidence>
<evidence type="ECO:0000256" key="10">
    <source>
        <dbReference type="SAM" id="MobiDB-lite"/>
    </source>
</evidence>
<keyword evidence="5" id="KW-0276">Fatty acid metabolism</keyword>
<evidence type="ECO:0000259" key="11">
    <source>
        <dbReference type="PROSITE" id="PS51393"/>
    </source>
</evidence>
<keyword evidence="2" id="KW-0444">Lipid biosynthesis</keyword>
<reference evidence="12" key="1">
    <citation type="submission" date="2023-03" db="EMBL/GenBank/DDBJ databases">
        <title>Chromosome-scale reference genome and RAD-based genetic map of yellow starthistle (Centaurea solstitialis) reveal putative structural variation and QTLs associated with invader traits.</title>
        <authorList>
            <person name="Reatini B."/>
            <person name="Cang F.A."/>
            <person name="Jiang Q."/>
            <person name="Mckibben M.T.W."/>
            <person name="Barker M.S."/>
            <person name="Rieseberg L.H."/>
            <person name="Dlugosch K.M."/>
        </authorList>
    </citation>
    <scope>NUCLEOTIDE SEQUENCE</scope>
    <source>
        <strain evidence="12">CAN-66</strain>
        <tissue evidence="12">Leaf</tissue>
    </source>
</reference>
<evidence type="ECO:0000313" key="13">
    <source>
        <dbReference type="Proteomes" id="UP001172457"/>
    </source>
</evidence>
<evidence type="ECO:0000256" key="2">
    <source>
        <dbReference type="ARBA" id="ARBA00022516"/>
    </source>
</evidence>
<name>A0AA38WCQ6_9ASTR</name>
<evidence type="ECO:0000256" key="4">
    <source>
        <dbReference type="ARBA" id="ARBA00022767"/>
    </source>
</evidence>
<dbReference type="Gene3D" id="4.10.375.10">
    <property type="entry name" value="Lipoxygenase-1, Domain 2"/>
    <property type="match status" value="1"/>
</dbReference>
<dbReference type="PROSITE" id="PS51393">
    <property type="entry name" value="LIPOXYGENASE_3"/>
    <property type="match status" value="1"/>
</dbReference>
<dbReference type="InterPro" id="IPR036226">
    <property type="entry name" value="LipOase_C_sf"/>
</dbReference>
<keyword evidence="9" id="KW-0275">Fatty acid biosynthesis</keyword>
<keyword evidence="4" id="KW-0925">Oxylipin biosynthesis</keyword>
<dbReference type="GO" id="GO:0031408">
    <property type="term" value="P:oxylipin biosynthetic process"/>
    <property type="evidence" value="ECO:0007669"/>
    <property type="project" value="UniProtKB-KW"/>
</dbReference>
<dbReference type="PANTHER" id="PTHR11771">
    <property type="entry name" value="LIPOXYGENASE"/>
    <property type="match status" value="1"/>
</dbReference>
<keyword evidence="13" id="KW-1185">Reference proteome</keyword>
<dbReference type="GO" id="GO:0034440">
    <property type="term" value="P:lipid oxidation"/>
    <property type="evidence" value="ECO:0007669"/>
    <property type="project" value="InterPro"/>
</dbReference>
<evidence type="ECO:0000256" key="9">
    <source>
        <dbReference type="ARBA" id="ARBA00023160"/>
    </source>
</evidence>
<dbReference type="Pfam" id="PF00305">
    <property type="entry name" value="Lipoxygenase"/>
    <property type="match status" value="1"/>
</dbReference>
<keyword evidence="6" id="KW-0223">Dioxygenase</keyword>
<dbReference type="GO" id="GO:0046872">
    <property type="term" value="F:metal ion binding"/>
    <property type="evidence" value="ECO:0007669"/>
    <property type="project" value="UniProtKB-KW"/>
</dbReference>
<comment type="similarity">
    <text evidence="1">Belongs to the lipoxygenase family.</text>
</comment>
<keyword evidence="3" id="KW-0479">Metal-binding</keyword>
<keyword evidence="8" id="KW-0443">Lipid metabolism</keyword>